<dbReference type="Gene3D" id="3.40.605.10">
    <property type="entry name" value="Aldehyde Dehydrogenase, Chain A, domain 1"/>
    <property type="match status" value="1"/>
</dbReference>
<gene>
    <name evidence="4" type="primary">gabD_2</name>
    <name evidence="4" type="ORF">NCTC10786_04047</name>
</gene>
<dbReference type="GO" id="GO:0009450">
    <property type="term" value="P:gamma-aminobutyric acid catabolic process"/>
    <property type="evidence" value="ECO:0007669"/>
    <property type="project" value="TreeGrafter"/>
</dbReference>
<evidence type="ECO:0000313" key="4">
    <source>
        <dbReference type="EMBL" id="SQB37299.1"/>
    </source>
</evidence>
<dbReference type="EC" id="1.2.1.16" evidence="4"/>
<dbReference type="InterPro" id="IPR050740">
    <property type="entry name" value="Aldehyde_DH_Superfamily"/>
</dbReference>
<protein>
    <submittedName>
        <fullName evidence="4">Succinate-semialdehyde dehydrogenase [NADP+]</fullName>
        <ecNumber evidence="4">1.2.1.16</ecNumber>
        <ecNumber evidence="4">1.2.1.79</ecNumber>
    </submittedName>
</protein>
<comment type="similarity">
    <text evidence="1">Belongs to the aldehyde dehydrogenase family.</text>
</comment>
<dbReference type="Pfam" id="PF00171">
    <property type="entry name" value="Aldedh"/>
    <property type="match status" value="1"/>
</dbReference>
<evidence type="ECO:0000259" key="3">
    <source>
        <dbReference type="Pfam" id="PF00171"/>
    </source>
</evidence>
<dbReference type="InterPro" id="IPR016162">
    <property type="entry name" value="Ald_DH_N"/>
</dbReference>
<dbReference type="AlphaFoldDB" id="A0A2X2YHC1"/>
<proteinExistence type="inferred from homology"/>
<keyword evidence="2 4" id="KW-0560">Oxidoreductase</keyword>
<reference evidence="4 5" key="1">
    <citation type="submission" date="2018-06" db="EMBL/GenBank/DDBJ databases">
        <authorList>
            <consortium name="Pathogen Informatics"/>
            <person name="Doyle S."/>
        </authorList>
    </citation>
    <scope>NUCLEOTIDE SEQUENCE [LARGE SCALE GENOMIC DNA]</scope>
    <source>
        <strain evidence="4 5">NCTC10786</strain>
    </source>
</reference>
<name>A0A2X2YHC1_CITKO</name>
<dbReference type="GO" id="GO:0036243">
    <property type="term" value="F:succinate-semialdehyde dehydrogenase (NADP+) activity"/>
    <property type="evidence" value="ECO:0007669"/>
    <property type="project" value="UniProtKB-EC"/>
</dbReference>
<evidence type="ECO:0000256" key="1">
    <source>
        <dbReference type="ARBA" id="ARBA00009986"/>
    </source>
</evidence>
<dbReference type="EC" id="1.2.1.79" evidence="4"/>
<sequence>MAMLTRKLGPALAAGCTGVIKPANNTPLSAFALLTLAKKAGVPDGVLNAVAGNTPEISDAIMASHEVRKISFTGSTGRWENAGA</sequence>
<organism evidence="4 5">
    <name type="scientific">Citrobacter koseri</name>
    <name type="common">Citrobacter diversus</name>
    <dbReference type="NCBI Taxonomy" id="545"/>
    <lineage>
        <taxon>Bacteria</taxon>
        <taxon>Pseudomonadati</taxon>
        <taxon>Pseudomonadota</taxon>
        <taxon>Gammaproteobacteria</taxon>
        <taxon>Enterobacterales</taxon>
        <taxon>Enterobacteriaceae</taxon>
        <taxon>Citrobacter</taxon>
    </lineage>
</organism>
<dbReference type="GO" id="GO:0004777">
    <property type="term" value="F:succinate-semialdehyde dehydrogenase (NAD+) activity"/>
    <property type="evidence" value="ECO:0007669"/>
    <property type="project" value="TreeGrafter"/>
</dbReference>
<evidence type="ECO:0000256" key="2">
    <source>
        <dbReference type="ARBA" id="ARBA00023002"/>
    </source>
</evidence>
<dbReference type="SUPFAM" id="SSF53720">
    <property type="entry name" value="ALDH-like"/>
    <property type="match status" value="1"/>
</dbReference>
<dbReference type="Proteomes" id="UP000251584">
    <property type="component" value="Unassembled WGS sequence"/>
</dbReference>
<dbReference type="InterPro" id="IPR015590">
    <property type="entry name" value="Aldehyde_DH_dom"/>
</dbReference>
<feature type="domain" description="Aldehyde dehydrogenase" evidence="3">
    <location>
        <begin position="1"/>
        <end position="76"/>
    </location>
</feature>
<accession>A0A2X2YHC1</accession>
<dbReference type="PANTHER" id="PTHR43353">
    <property type="entry name" value="SUCCINATE-SEMIALDEHYDE DEHYDROGENASE, MITOCHONDRIAL"/>
    <property type="match status" value="1"/>
</dbReference>
<dbReference type="EMBL" id="UAVY01000007">
    <property type="protein sequence ID" value="SQB37299.1"/>
    <property type="molecule type" value="Genomic_DNA"/>
</dbReference>
<dbReference type="InterPro" id="IPR016161">
    <property type="entry name" value="Ald_DH/histidinol_DH"/>
</dbReference>
<dbReference type="PANTHER" id="PTHR43353:SF5">
    <property type="entry name" value="SUCCINATE-SEMIALDEHYDE DEHYDROGENASE, MITOCHONDRIAL"/>
    <property type="match status" value="1"/>
</dbReference>
<evidence type="ECO:0000313" key="5">
    <source>
        <dbReference type="Proteomes" id="UP000251584"/>
    </source>
</evidence>